<dbReference type="NCBIfam" id="TIGR01416">
    <property type="entry name" value="Rieske_proteo"/>
    <property type="match status" value="1"/>
</dbReference>
<organism evidence="15 16">
    <name type="scientific">Ananas comosus</name>
    <name type="common">Pineapple</name>
    <name type="synonym">Ananas ananas</name>
    <dbReference type="NCBI Taxonomy" id="4615"/>
    <lineage>
        <taxon>Eukaryota</taxon>
        <taxon>Viridiplantae</taxon>
        <taxon>Streptophyta</taxon>
        <taxon>Embryophyta</taxon>
        <taxon>Tracheophyta</taxon>
        <taxon>Spermatophyta</taxon>
        <taxon>Magnoliopsida</taxon>
        <taxon>Liliopsida</taxon>
        <taxon>Poales</taxon>
        <taxon>Bromeliaceae</taxon>
        <taxon>Bromelioideae</taxon>
        <taxon>Ananas</taxon>
    </lineage>
</organism>
<keyword evidence="12" id="KW-0249">Electron transport</keyword>
<dbReference type="PANTHER" id="PTHR10134">
    <property type="entry name" value="CYTOCHROME B-C1 COMPLEX SUBUNIT RIESKE, MITOCHONDRIAL"/>
    <property type="match status" value="1"/>
</dbReference>
<keyword evidence="7" id="KW-1133">Transmembrane helix</keyword>
<comment type="miscellaneous">
    <text evidence="12">The Rieske protein is a high potential 2Fe-2S protein.</text>
</comment>
<dbReference type="EMBL" id="LSRQ01007698">
    <property type="protein sequence ID" value="OAY64704.1"/>
    <property type="molecule type" value="Genomic_DNA"/>
</dbReference>
<keyword evidence="11" id="KW-1015">Disulfide bond</keyword>
<dbReference type="GO" id="GO:0005743">
    <property type="term" value="C:mitochondrial inner membrane"/>
    <property type="evidence" value="ECO:0007669"/>
    <property type="project" value="UniProtKB-SubCell"/>
</dbReference>
<dbReference type="Gene3D" id="2.102.10.10">
    <property type="entry name" value="Rieske [2Fe-2S] iron-sulphur domain"/>
    <property type="match status" value="1"/>
</dbReference>
<evidence type="ECO:0000256" key="3">
    <source>
        <dbReference type="ARBA" id="ARBA00022692"/>
    </source>
</evidence>
<feature type="domain" description="Rieske" evidence="14">
    <location>
        <begin position="85"/>
        <end position="151"/>
    </location>
</feature>
<evidence type="ECO:0000313" key="15">
    <source>
        <dbReference type="EMBL" id="OAY64704.1"/>
    </source>
</evidence>
<evidence type="ECO:0000256" key="8">
    <source>
        <dbReference type="ARBA" id="ARBA00023004"/>
    </source>
</evidence>
<dbReference type="STRING" id="4615.A0A199UIY7"/>
<keyword evidence="10" id="KW-0472">Membrane</keyword>
<comment type="subcellular location">
    <subcellularLocation>
        <location evidence="1">Membrane</location>
        <topology evidence="1">Single-pass membrane protein</topology>
    </subcellularLocation>
    <subcellularLocation>
        <location evidence="13">Mitochondrion inner membrane</location>
    </subcellularLocation>
</comment>
<evidence type="ECO:0000256" key="1">
    <source>
        <dbReference type="ARBA" id="ARBA00004167"/>
    </source>
</evidence>
<dbReference type="GO" id="GO:0008121">
    <property type="term" value="F:quinol-cytochrome-c reductase activity"/>
    <property type="evidence" value="ECO:0007669"/>
    <property type="project" value="UniProtKB-EC"/>
</dbReference>
<dbReference type="InterPro" id="IPR017941">
    <property type="entry name" value="Rieske_2Fe-2S"/>
</dbReference>
<dbReference type="Proteomes" id="UP000092600">
    <property type="component" value="Unassembled WGS sequence"/>
</dbReference>
<proteinExistence type="inferred from homology"/>
<comment type="caution">
    <text evidence="15">The sequence shown here is derived from an EMBL/GenBank/DDBJ whole genome shotgun (WGS) entry which is preliminary data.</text>
</comment>
<evidence type="ECO:0000256" key="11">
    <source>
        <dbReference type="ARBA" id="ARBA00023157"/>
    </source>
</evidence>
<keyword evidence="4" id="KW-0001">2Fe-2S</keyword>
<evidence type="ECO:0000256" key="12">
    <source>
        <dbReference type="RuleBase" id="RU004494"/>
    </source>
</evidence>
<protein>
    <recommendedName>
        <fullName evidence="12">Cytochrome b-c1 complex subunit Rieske, mitochondrial</fullName>
        <ecNumber evidence="12">7.1.1.8</ecNumber>
    </recommendedName>
</protein>
<comment type="cofactor">
    <cofactor evidence="12">
        <name>[2Fe-2S] cluster</name>
        <dbReference type="ChEBI" id="CHEBI:190135"/>
    </cofactor>
    <text evidence="12">Binds 1 [2Fe-2S] cluster per subunit.</text>
</comment>
<keyword evidence="9" id="KW-0411">Iron-sulfur</keyword>
<keyword evidence="6" id="KW-0809">Transit peptide</keyword>
<dbReference type="PROSITE" id="PS51296">
    <property type="entry name" value="RIESKE"/>
    <property type="match status" value="1"/>
</dbReference>
<evidence type="ECO:0000256" key="5">
    <source>
        <dbReference type="ARBA" id="ARBA00022723"/>
    </source>
</evidence>
<dbReference type="InterPro" id="IPR036922">
    <property type="entry name" value="Rieske_2Fe-2S_sf"/>
</dbReference>
<dbReference type="CDD" id="cd03470">
    <property type="entry name" value="Rieske_cytochrome_bc1"/>
    <property type="match status" value="1"/>
</dbReference>
<keyword evidence="13" id="KW-0679">Respiratory chain</keyword>
<dbReference type="Pfam" id="PF00355">
    <property type="entry name" value="Rieske"/>
    <property type="match status" value="1"/>
</dbReference>
<evidence type="ECO:0000256" key="6">
    <source>
        <dbReference type="ARBA" id="ARBA00022946"/>
    </source>
</evidence>
<dbReference type="GO" id="GO:0046872">
    <property type="term" value="F:metal ion binding"/>
    <property type="evidence" value="ECO:0007669"/>
    <property type="project" value="UniProtKB-KW"/>
</dbReference>
<accession>A0A199UIY7</accession>
<dbReference type="GO" id="GO:0051537">
    <property type="term" value="F:2 iron, 2 sulfur cluster binding"/>
    <property type="evidence" value="ECO:0007669"/>
    <property type="project" value="UniProtKB-KW"/>
</dbReference>
<evidence type="ECO:0000313" key="16">
    <source>
        <dbReference type="Proteomes" id="UP000092600"/>
    </source>
</evidence>
<evidence type="ECO:0000256" key="2">
    <source>
        <dbReference type="ARBA" id="ARBA00010651"/>
    </source>
</evidence>
<dbReference type="EC" id="7.1.1.8" evidence="12"/>
<dbReference type="InterPro" id="IPR006317">
    <property type="entry name" value="Ubiquinol_cyt_c_Rdtase_Fe-S-su"/>
</dbReference>
<evidence type="ECO:0000256" key="7">
    <source>
        <dbReference type="ARBA" id="ARBA00022989"/>
    </source>
</evidence>
<dbReference type="PRINTS" id="PR00162">
    <property type="entry name" value="RIESKE"/>
</dbReference>
<evidence type="ECO:0000256" key="13">
    <source>
        <dbReference type="RuleBase" id="RU004495"/>
    </source>
</evidence>
<keyword evidence="5" id="KW-0479">Metal-binding</keyword>
<dbReference type="InterPro" id="IPR005805">
    <property type="entry name" value="Rieske_Fe-S_prot_C"/>
</dbReference>
<evidence type="ECO:0000259" key="14">
    <source>
        <dbReference type="PROSITE" id="PS51296"/>
    </source>
</evidence>
<gene>
    <name evidence="15" type="ORF">ACMD2_12291</name>
</gene>
<comment type="catalytic activity">
    <reaction evidence="12">
        <text>a quinol + 2 Fe(III)-[cytochrome c](out) = a quinone + 2 Fe(II)-[cytochrome c](out) + 2 H(+)(out)</text>
        <dbReference type="Rhea" id="RHEA:11484"/>
        <dbReference type="Rhea" id="RHEA-COMP:10350"/>
        <dbReference type="Rhea" id="RHEA-COMP:14399"/>
        <dbReference type="ChEBI" id="CHEBI:15378"/>
        <dbReference type="ChEBI" id="CHEBI:24646"/>
        <dbReference type="ChEBI" id="CHEBI:29033"/>
        <dbReference type="ChEBI" id="CHEBI:29034"/>
        <dbReference type="ChEBI" id="CHEBI:132124"/>
        <dbReference type="EC" id="7.1.1.8"/>
    </reaction>
</comment>
<dbReference type="AlphaFoldDB" id="A0A199UIY7"/>
<reference evidence="15 16" key="1">
    <citation type="journal article" date="2016" name="DNA Res.">
        <title>The draft genome of MD-2 pineapple using hybrid error correction of long reads.</title>
        <authorList>
            <person name="Redwan R.M."/>
            <person name="Saidin A."/>
            <person name="Kumar S.V."/>
        </authorList>
    </citation>
    <scope>NUCLEOTIDE SEQUENCE [LARGE SCALE GENOMIC DNA]</scope>
    <source>
        <strain evidence="16">cv. MD2</strain>
        <tissue evidence="15">Leaf</tissue>
    </source>
</reference>
<evidence type="ECO:0000256" key="10">
    <source>
        <dbReference type="ARBA" id="ARBA00023136"/>
    </source>
</evidence>
<evidence type="ECO:0000256" key="9">
    <source>
        <dbReference type="ARBA" id="ARBA00023014"/>
    </source>
</evidence>
<dbReference type="InterPro" id="IPR014349">
    <property type="entry name" value="Rieske_Fe-S_prot"/>
</dbReference>
<keyword evidence="3" id="KW-0812">Transmembrane</keyword>
<keyword evidence="8" id="KW-0408">Iron</keyword>
<sequence>MKALAYVALTAGRFVYASLFRLLLLRLLLSMSASRNVLVLASLEADISGVALGSTVTVKWQGRRTAWTCGSCGTRHPQADAEGVKRPEWLVVVGLCTHLGSIPLPNAGDYGRWFCPCHGSHYDTSGCVRKGPAPWNLEVPPYEFLDDNKLLIGNA</sequence>
<evidence type="ECO:0000256" key="4">
    <source>
        <dbReference type="ARBA" id="ARBA00022714"/>
    </source>
</evidence>
<keyword evidence="13" id="KW-0496">Mitochondrion</keyword>
<name>A0A199UIY7_ANACO</name>
<comment type="similarity">
    <text evidence="2">Belongs to the Rieske iron-sulfur protein family.</text>
</comment>
<dbReference type="SUPFAM" id="SSF50022">
    <property type="entry name" value="ISP domain"/>
    <property type="match status" value="1"/>
</dbReference>
<keyword evidence="12" id="KW-0813">Transport</keyword>